<organism evidence="2 3">
    <name type="scientific">Prunus yedoensis var. nudiflora</name>
    <dbReference type="NCBI Taxonomy" id="2094558"/>
    <lineage>
        <taxon>Eukaryota</taxon>
        <taxon>Viridiplantae</taxon>
        <taxon>Streptophyta</taxon>
        <taxon>Embryophyta</taxon>
        <taxon>Tracheophyta</taxon>
        <taxon>Spermatophyta</taxon>
        <taxon>Magnoliopsida</taxon>
        <taxon>eudicotyledons</taxon>
        <taxon>Gunneridae</taxon>
        <taxon>Pentapetalae</taxon>
        <taxon>rosids</taxon>
        <taxon>fabids</taxon>
        <taxon>Rosales</taxon>
        <taxon>Rosaceae</taxon>
        <taxon>Amygdaloideae</taxon>
        <taxon>Amygdaleae</taxon>
        <taxon>Prunus</taxon>
    </lineage>
</organism>
<name>A0A314YAB5_PRUYE</name>
<keyword evidence="1" id="KW-0472">Membrane</keyword>
<evidence type="ECO:0000313" key="2">
    <source>
        <dbReference type="EMBL" id="PQQ01068.1"/>
    </source>
</evidence>
<proteinExistence type="predicted"/>
<evidence type="ECO:0000313" key="3">
    <source>
        <dbReference type="Proteomes" id="UP000250321"/>
    </source>
</evidence>
<sequence length="91" mass="10208">MRWKNAYGFLIKDLGNKARIFKTRRGETNALRFWVVVSTANQGVNPNIKVAMGLVIALLILHNADAITIALNDSQMALNDRRQTARNATRV</sequence>
<dbReference type="EMBL" id="PJQY01001605">
    <property type="protein sequence ID" value="PQQ01068.1"/>
    <property type="molecule type" value="Genomic_DNA"/>
</dbReference>
<dbReference type="Proteomes" id="UP000250321">
    <property type="component" value="Unassembled WGS sequence"/>
</dbReference>
<comment type="caution">
    <text evidence="2">The sequence shown here is derived from an EMBL/GenBank/DDBJ whole genome shotgun (WGS) entry which is preliminary data.</text>
</comment>
<reference evidence="2 3" key="1">
    <citation type="submission" date="2018-02" db="EMBL/GenBank/DDBJ databases">
        <title>Draft genome of wild Prunus yedoensis var. nudiflora.</title>
        <authorList>
            <person name="Baek S."/>
            <person name="Kim J.-H."/>
            <person name="Choi K."/>
            <person name="Kim G.-B."/>
            <person name="Cho A."/>
            <person name="Jang H."/>
            <person name="Shin C.-H."/>
            <person name="Yu H.-J."/>
            <person name="Mun J.-H."/>
        </authorList>
    </citation>
    <scope>NUCLEOTIDE SEQUENCE [LARGE SCALE GENOMIC DNA]</scope>
    <source>
        <strain evidence="3">cv. Jeju island</strain>
        <tissue evidence="2">Leaf</tissue>
    </source>
</reference>
<keyword evidence="1" id="KW-1133">Transmembrane helix</keyword>
<keyword evidence="3" id="KW-1185">Reference proteome</keyword>
<gene>
    <name evidence="2" type="ORF">Pyn_27580</name>
</gene>
<evidence type="ECO:0000256" key="1">
    <source>
        <dbReference type="SAM" id="Phobius"/>
    </source>
</evidence>
<protein>
    <submittedName>
        <fullName evidence="2">Uncharacterized protein</fullName>
    </submittedName>
</protein>
<keyword evidence="1" id="KW-0812">Transmembrane</keyword>
<feature type="transmembrane region" description="Helical" evidence="1">
    <location>
        <begin position="50"/>
        <end position="72"/>
    </location>
</feature>
<accession>A0A314YAB5</accession>
<dbReference type="AlphaFoldDB" id="A0A314YAB5"/>